<reference evidence="6" key="3">
    <citation type="submission" date="2016-05" db="EMBL/GenBank/DDBJ databases">
        <authorList>
            <person name="Naeem R."/>
        </authorList>
    </citation>
    <scope>NUCLEOTIDE SEQUENCE [LARGE SCALE GENOMIC DNA]</scope>
</reference>
<sequence>MVSTVYVGLLALASVLLNNSSVQATQKIRIDATTRPIIRSEPEELWRTKSNEWKVNEWKLWLKKTEDEFKEFYASLDEVKKNWIKENGTGVKEFIDLTGKKWLNFNEAVDKEYKSNVLRKSASWKEDQWKEWLTKEGKKLLEKDWQSWIAQKESLLSALISVKWDPWKVSKFQEWKTIGWKFKEDVYWMRNTFYMPVIDDSPQNKEFKEKCNEWKQRDKMETEQWNNWITEIENNHVNKDCPQWAKWKKEKTAIFDKWSTSFINSLIRGKQWVKWKK</sequence>
<dbReference type="EMBL" id="FLRE01001594">
    <property type="protein sequence ID" value="SBT56846.1"/>
    <property type="molecule type" value="Genomic_DNA"/>
</dbReference>
<keyword evidence="1" id="KW-0732">Signal</keyword>
<gene>
    <name evidence="3" type="ORF">POVWA1_012670</name>
    <name evidence="4" type="ORF">POVWA2_075620</name>
</gene>
<evidence type="ECO:0000256" key="1">
    <source>
        <dbReference type="SAM" id="SignalP"/>
    </source>
</evidence>
<reference evidence="3" key="1">
    <citation type="submission" date="2016-05" db="EMBL/GenBank/DDBJ databases">
        <authorList>
            <person name="Lavstsen T."/>
            <person name="Jespersen J.S."/>
        </authorList>
    </citation>
    <scope>NUCLEOTIDE SEQUENCE [LARGE SCALE GENOMIC DNA]</scope>
</reference>
<evidence type="ECO:0000313" key="4">
    <source>
        <dbReference type="EMBL" id="SBT56846.1"/>
    </source>
</evidence>
<organism evidence="3 6">
    <name type="scientific">Plasmodium ovale wallikeri</name>
    <dbReference type="NCBI Taxonomy" id="864142"/>
    <lineage>
        <taxon>Eukaryota</taxon>
        <taxon>Sar</taxon>
        <taxon>Alveolata</taxon>
        <taxon>Apicomplexa</taxon>
        <taxon>Aconoidasida</taxon>
        <taxon>Haemosporida</taxon>
        <taxon>Plasmodiidae</taxon>
        <taxon>Plasmodium</taxon>
        <taxon>Plasmodium (Plasmodium)</taxon>
    </lineage>
</organism>
<dbReference type="EMBL" id="FLRD01000040">
    <property type="protein sequence ID" value="SBT32557.1"/>
    <property type="molecule type" value="Genomic_DNA"/>
</dbReference>
<dbReference type="Proteomes" id="UP000078555">
    <property type="component" value="Unassembled WGS sequence"/>
</dbReference>
<evidence type="ECO:0000313" key="3">
    <source>
        <dbReference type="EMBL" id="SBT32557.1"/>
    </source>
</evidence>
<evidence type="ECO:0000259" key="2">
    <source>
        <dbReference type="Pfam" id="PF12319"/>
    </source>
</evidence>
<dbReference type="Proteomes" id="UP000078550">
    <property type="component" value="Unassembled WGS sequence"/>
</dbReference>
<feature type="signal peptide" evidence="1">
    <location>
        <begin position="1"/>
        <end position="24"/>
    </location>
</feature>
<reference evidence="5" key="2">
    <citation type="submission" date="2016-05" db="EMBL/GenBank/DDBJ databases">
        <authorList>
            <person name="Naeem Raeece"/>
        </authorList>
    </citation>
    <scope>NUCLEOTIDE SEQUENCE [LARGE SCALE GENOMIC DNA]</scope>
</reference>
<feature type="domain" description="Tryptophan/threonine-rich plasmodium antigen C-terminal" evidence="2">
    <location>
        <begin position="57"/>
        <end position="275"/>
    </location>
</feature>
<keyword evidence="6" id="KW-1185">Reference proteome</keyword>
<evidence type="ECO:0000313" key="5">
    <source>
        <dbReference type="Proteomes" id="UP000078550"/>
    </source>
</evidence>
<dbReference type="Pfam" id="PF12319">
    <property type="entry name" value="TryThrA_C"/>
    <property type="match status" value="1"/>
</dbReference>
<dbReference type="InterPro" id="IPR022089">
    <property type="entry name" value="Plasmodium-antigen_C"/>
</dbReference>
<feature type="chain" id="PRO_5015059818" evidence="1">
    <location>
        <begin position="25"/>
        <end position="277"/>
    </location>
</feature>
<dbReference type="AlphaFoldDB" id="A0A1A8YLV7"/>
<protein>
    <submittedName>
        <fullName evidence="3">Tryptophan-rich antigen</fullName>
    </submittedName>
</protein>
<evidence type="ECO:0000313" key="6">
    <source>
        <dbReference type="Proteomes" id="UP000078555"/>
    </source>
</evidence>
<proteinExistence type="predicted"/>
<accession>A0A1A8YLV7</accession>
<name>A0A1A8YLV7_PLAOA</name>